<dbReference type="SUPFAM" id="SSF54495">
    <property type="entry name" value="UBC-like"/>
    <property type="match status" value="1"/>
</dbReference>
<organism evidence="4 5">
    <name type="scientific">Pichia sorbitophila (strain ATCC MYA-4447 / BCRC 22081 / CBS 7064 / NBRC 10061 / NRRL Y-12695)</name>
    <name type="common">Hybrid yeast</name>
    <dbReference type="NCBI Taxonomy" id="559304"/>
    <lineage>
        <taxon>Eukaryota</taxon>
        <taxon>Fungi</taxon>
        <taxon>Dikarya</taxon>
        <taxon>Ascomycota</taxon>
        <taxon>Saccharomycotina</taxon>
        <taxon>Pichiomycetes</taxon>
        <taxon>Debaryomycetaceae</taxon>
        <taxon>Millerozyma</taxon>
    </lineage>
</organism>
<proteinExistence type="predicted"/>
<dbReference type="HOGENOM" id="CLU_084528_0_0_1"/>
<dbReference type="AlphaFoldDB" id="G8YGE4"/>
<dbReference type="InParanoid" id="G8YGE4"/>
<sequence>MDPLEEQRSEIEVLESIYPDELTKYNDKHFSIDVLLDTPSERKHILVLDVKYPDEYPNVIPDLRIEKGADPAASHHGNGQDDDEDEDEDEKETKRAVQLSEHIELEREDLAQLLSRLTEEAEIQIGMPSVFALTTLLKDEAEALFREKLKVEQDRYDKKMLAREKEEQKKFNGTKVTKESWAAWFEALRKELKPKKDASAPRKMTGREIFEKGLAGVEDEETINAITENTKNITVS</sequence>
<dbReference type="EMBL" id="FO082052">
    <property type="protein sequence ID" value="CCE81261.1"/>
    <property type="molecule type" value="Genomic_DNA"/>
</dbReference>
<evidence type="ECO:0000313" key="4">
    <source>
        <dbReference type="EMBL" id="CCE81261.1"/>
    </source>
</evidence>
<dbReference type="eggNOG" id="KOG4018">
    <property type="taxonomic scope" value="Eukaryota"/>
</dbReference>
<evidence type="ECO:0000259" key="2">
    <source>
        <dbReference type="PROSITE" id="PS50908"/>
    </source>
</evidence>
<accession>G8YGE4</accession>
<name>G8YGE4_PICSO</name>
<evidence type="ECO:0000313" key="5">
    <source>
        <dbReference type="Proteomes" id="UP000005222"/>
    </source>
</evidence>
<dbReference type="SMART" id="SM00591">
    <property type="entry name" value="RWD"/>
    <property type="match status" value="1"/>
</dbReference>
<dbReference type="Proteomes" id="UP000005222">
    <property type="component" value="Chromosome G"/>
</dbReference>
<dbReference type="STRING" id="559304.G8YGE4"/>
<dbReference type="InterPro" id="IPR040213">
    <property type="entry name" value="GIR2-like"/>
</dbReference>
<feature type="region of interest" description="Disordered" evidence="1">
    <location>
        <begin position="69"/>
        <end position="95"/>
    </location>
</feature>
<dbReference type="Pfam" id="PF05773">
    <property type="entry name" value="RWD"/>
    <property type="match status" value="1"/>
</dbReference>
<keyword evidence="5" id="KW-1185">Reference proteome</keyword>
<dbReference type="EMBL" id="FO082053">
    <property type="protein sequence ID" value="CCE80496.1"/>
    <property type="molecule type" value="Genomic_DNA"/>
</dbReference>
<protein>
    <submittedName>
        <fullName evidence="4">Piso0_003613 protein</fullName>
    </submittedName>
</protein>
<dbReference type="OrthoDB" id="277175at2759"/>
<dbReference type="Proteomes" id="UP000005222">
    <property type="component" value="Chromosome H"/>
</dbReference>
<evidence type="ECO:0000313" key="3">
    <source>
        <dbReference type="EMBL" id="CCE80496.1"/>
    </source>
</evidence>
<dbReference type="InterPro" id="IPR016135">
    <property type="entry name" value="UBQ-conjugating_enzyme/RWD"/>
</dbReference>
<dbReference type="InterPro" id="IPR006575">
    <property type="entry name" value="RWD_dom"/>
</dbReference>
<reference evidence="5" key="2">
    <citation type="journal article" date="2012" name="G3 (Bethesda)">
        <title>Pichia sorbitophila, an interspecies yeast hybrid reveals early steps of genome resolution following polyploidization.</title>
        <authorList>
            <person name="Leh Louis V."/>
            <person name="Despons L."/>
            <person name="Friedrich A."/>
            <person name="Martin T."/>
            <person name="Durrens P."/>
            <person name="Casaregola S."/>
            <person name="Neuveglise C."/>
            <person name="Fairhead C."/>
            <person name="Marck C."/>
            <person name="Cruz J.A."/>
            <person name="Straub M.L."/>
            <person name="Kugler V."/>
            <person name="Sacerdot C."/>
            <person name="Uzunov Z."/>
            <person name="Thierry A."/>
            <person name="Weiss S."/>
            <person name="Bleykasten C."/>
            <person name="De Montigny J."/>
            <person name="Jacques N."/>
            <person name="Jung P."/>
            <person name="Lemaire M."/>
            <person name="Mallet S."/>
            <person name="Morel G."/>
            <person name="Richard G.F."/>
            <person name="Sarkar A."/>
            <person name="Savel G."/>
            <person name="Schacherer J."/>
            <person name="Seret M.L."/>
            <person name="Talla E."/>
            <person name="Samson G."/>
            <person name="Jubin C."/>
            <person name="Poulain J."/>
            <person name="Vacherie B."/>
            <person name="Barbe V."/>
            <person name="Pelletier E."/>
            <person name="Sherman D.J."/>
            <person name="Westhof E."/>
            <person name="Weissenbach J."/>
            <person name="Baret P.V."/>
            <person name="Wincker P."/>
            <person name="Gaillardin C."/>
            <person name="Dujon B."/>
            <person name="Souciet J.L."/>
        </authorList>
    </citation>
    <scope>NUCLEOTIDE SEQUENCE [LARGE SCALE GENOMIC DNA]</scope>
    <source>
        <strain evidence="5">ATCC MYA-4447 / BCRC 22081 / CBS 7064 / NBRC 10061 / NRRL Y-12695</strain>
    </source>
</reference>
<evidence type="ECO:0000256" key="1">
    <source>
        <dbReference type="SAM" id="MobiDB-lite"/>
    </source>
</evidence>
<reference evidence="4" key="1">
    <citation type="submission" date="2011-10" db="EMBL/GenBank/DDBJ databases">
        <authorList>
            <person name="Genoscope - CEA"/>
        </authorList>
    </citation>
    <scope>NUCLEOTIDE SEQUENCE</scope>
</reference>
<dbReference type="PROSITE" id="PS50908">
    <property type="entry name" value="RWD"/>
    <property type="match status" value="1"/>
</dbReference>
<feature type="domain" description="RWD" evidence="2">
    <location>
        <begin position="9"/>
        <end position="144"/>
    </location>
</feature>
<gene>
    <name evidence="4" type="primary">Piso0_003613</name>
    <name evidence="3" type="ORF">GNLVRS01_PISO0G16176g</name>
    <name evidence="4" type="ORF">GNLVRS01_PISO0H16177g</name>
</gene>
<dbReference type="FunCoup" id="G8YGE4">
    <property type="interactions" value="1283"/>
</dbReference>
<feature type="compositionally biased region" description="Acidic residues" evidence="1">
    <location>
        <begin position="80"/>
        <end position="90"/>
    </location>
</feature>
<dbReference type="Gene3D" id="3.10.110.10">
    <property type="entry name" value="Ubiquitin Conjugating Enzyme"/>
    <property type="match status" value="1"/>
</dbReference>
<dbReference type="PANTHER" id="PTHR12292">
    <property type="entry name" value="RWD DOMAIN-CONTAINING PROTEIN"/>
    <property type="match status" value="1"/>
</dbReference>